<feature type="region of interest" description="Disordered" evidence="8">
    <location>
        <begin position="1552"/>
        <end position="1601"/>
    </location>
</feature>
<dbReference type="CDD" id="cd09274">
    <property type="entry name" value="RNase_HI_RT_Ty3"/>
    <property type="match status" value="1"/>
</dbReference>
<feature type="region of interest" description="Disordered" evidence="8">
    <location>
        <begin position="1254"/>
        <end position="1319"/>
    </location>
</feature>
<dbReference type="EMBL" id="BKCJ010002668">
    <property type="protein sequence ID" value="GEU50127.1"/>
    <property type="molecule type" value="Genomic_DNA"/>
</dbReference>
<evidence type="ECO:0000259" key="9">
    <source>
        <dbReference type="Pfam" id="PF07727"/>
    </source>
</evidence>
<dbReference type="GO" id="GO:0003964">
    <property type="term" value="F:RNA-directed DNA polymerase activity"/>
    <property type="evidence" value="ECO:0007669"/>
    <property type="project" value="UniProtKB-KW"/>
</dbReference>
<dbReference type="Pfam" id="PF07727">
    <property type="entry name" value="RVT_2"/>
    <property type="match status" value="1"/>
</dbReference>
<dbReference type="Gene3D" id="2.40.70.10">
    <property type="entry name" value="Acid Proteases"/>
    <property type="match status" value="1"/>
</dbReference>
<dbReference type="Gene3D" id="3.30.70.270">
    <property type="match status" value="1"/>
</dbReference>
<sequence length="1601" mass="181496">MNTASSSGSGSLPSNTVPNPQEDLKAITTQSGATLTGPSNSPPPPSKEVDREPETITNQVLTGSTNNVPPPVVQPSSVSTSSAPISSPMFPEPNPHQPPIPYPSRLNKEKLQGKDDIQIHTNTPLNENCSAVILKKLPKKLKDTGRFLIPFEFYGLESYIALADLGASINLMPLSVWKTLSLLELSTTRMTLKLATRTVAIPAGIAEDVFVQVGKFTFPTDFMVVDYEVDPRVPLILGRPFPRMAHALVDVHGEKLTLRVGDEELSYFFFGPYGRVSLLSLTPFRGSDFLLEETDAFLSFDDSIPPGIDDGTYDSEGDILFLEKLHNDDPTPDLPLIPQPVCLINYAKKIKSSIDDPLDLELKDLPSHLEYAFLTGTSKLPIIITKNLKREEKQQLLKEKCHFMVKEGIVLGHKISKNGLEVDRDKLDVIVKLPPLTTVKGVRSFLGHAGFYRRYIQDFLKIARPMTHLLEKDTPFVFLDECLASFKILKKRLTQAPILVSSDWDLPFKLMCDTSDYVVGSVLGQRKDKYFRPIHYASKTLLDAQTNYTITEKELLAVVYAFEKFQYYLVLSKSIVYTDHSALKYFLNKQDAKPRLENPYQGDRVEMEINENFPHESLNMISLNPDNKPPWFAGIPNYLVGNVRVKGMSSQQKKKFFKDIRYYFWMTFISVEFVLIRLFNGVWTGRKLWTFSKLVVMDPPDDTMDLVTHCNSCQRQGKISQQDEMPQNPIQVRIFIKKEKSKQKQTKPSTRSERARKSKSQRPTHLSRTNPGPLNGPAKNGQDQMRGEQTMIEWLGLGVGENPGSLEPSPLSYIKRTFTGSMLLHLDQLEKQLGKEEFQKCRSMDAFKALKRQFQLLISFQYNFEGFDDLMIRKYFLAYSQTKVQQFRNTLIQHMESVKKSIDERAQCQRAYYSRMNDGRMQSKEKKKLKIQEVQSNTVHESKVGSIVMENTCSRKENGTSETASSKTVKETSVDSATKDVHAIKYKMSKVKERCMTHKGKVDSGEALDVSLVDTECSEIKLEKYVTSRKSGNDTHDMDANKEPMAKVQLTVGRNVPANEQHHFEQSEPIYDIYLLEKVDSNTTPNSTNISHRGGEIDQDAAQYQIKNDNKPVEPKSHTQKPGRKIAIEQMFSLNKSSNVYEKPHTPRSYLRWKPTGRIFKTVGLRWIPTGKKFTDSITKVDSGPPNDDITNPYECDQTLYFSACTFNSSACTSVNPIKERLRVWLPKRLISHTPEILKLLLQFWFSTSTPSSTSVDQDAPLPSISKTNQESPSHVNSPSVEEDNHDIEVAHMDDNPKNSNLIPEPSSKESSSQNEEGIDFEESFAPVARLEAVHIFIAFAAHMNMIVYQVDVKTVLLNGIIREEVYVSQSNRFVDRKNPNHVYKLNKALYGLKQAPRAWYDCSRHFYSPRSSPKYQAKPTKKHLHAVKRIFKYLRGTINMGMWYSKDSSIALTAFAHVDHAGCQDTRRSTSRSMQLLGERLVSWLSKKQKSTAISSTEVEYIALSGSSGYFHKGFATRKTQLLDRKAWNENYVSGDSDKSGRRRYVMVVPDEPKDNFGSSSNSLFGSDDEVQNVSSDEENKTDENKVNEEVTKKHAGDEH</sequence>
<dbReference type="InterPro" id="IPR043502">
    <property type="entry name" value="DNA/RNA_pol_sf"/>
</dbReference>
<feature type="compositionally biased region" description="Acidic residues" evidence="8">
    <location>
        <begin position="1568"/>
        <end position="1578"/>
    </location>
</feature>
<feature type="compositionally biased region" description="Polar residues" evidence="8">
    <location>
        <begin position="27"/>
        <end position="39"/>
    </location>
</feature>
<dbReference type="SUPFAM" id="SSF56672">
    <property type="entry name" value="DNA/RNA polymerases"/>
    <property type="match status" value="1"/>
</dbReference>
<feature type="region of interest" description="Disordered" evidence="8">
    <location>
        <begin position="1"/>
        <end position="107"/>
    </location>
</feature>
<evidence type="ECO:0000313" key="11">
    <source>
        <dbReference type="EMBL" id="GEU50127.1"/>
    </source>
</evidence>
<evidence type="ECO:0000259" key="10">
    <source>
        <dbReference type="Pfam" id="PF17917"/>
    </source>
</evidence>
<keyword evidence="2" id="KW-0808">Transferase</keyword>
<evidence type="ECO:0000256" key="8">
    <source>
        <dbReference type="SAM" id="MobiDB-lite"/>
    </source>
</evidence>
<dbReference type="CDD" id="cd00303">
    <property type="entry name" value="retropepsin_like"/>
    <property type="match status" value="1"/>
</dbReference>
<dbReference type="GO" id="GO:0004519">
    <property type="term" value="F:endonuclease activity"/>
    <property type="evidence" value="ECO:0007669"/>
    <property type="project" value="UniProtKB-KW"/>
</dbReference>
<name>A0A6L2KN31_TANCI</name>
<dbReference type="InterPro" id="IPR041373">
    <property type="entry name" value="RT_RNaseH"/>
</dbReference>
<feature type="compositionally biased region" description="Pro residues" evidence="8">
    <location>
        <begin position="90"/>
        <end position="102"/>
    </location>
</feature>
<dbReference type="EC" id="2.7.7.49" evidence="1"/>
<evidence type="ECO:0000256" key="2">
    <source>
        <dbReference type="ARBA" id="ARBA00022679"/>
    </source>
</evidence>
<feature type="compositionally biased region" description="Polar residues" evidence="8">
    <location>
        <begin position="763"/>
        <end position="772"/>
    </location>
</feature>
<keyword evidence="7 11" id="KW-0695">RNA-directed DNA polymerase</keyword>
<comment type="caution">
    <text evidence="11">The sequence shown here is derived from an EMBL/GenBank/DDBJ whole genome shotgun (WGS) entry which is preliminary data.</text>
</comment>
<evidence type="ECO:0000256" key="4">
    <source>
        <dbReference type="ARBA" id="ARBA00022722"/>
    </source>
</evidence>
<dbReference type="InterPro" id="IPR013103">
    <property type="entry name" value="RVT_2"/>
</dbReference>
<evidence type="ECO:0000256" key="1">
    <source>
        <dbReference type="ARBA" id="ARBA00012493"/>
    </source>
</evidence>
<evidence type="ECO:0000256" key="6">
    <source>
        <dbReference type="ARBA" id="ARBA00022801"/>
    </source>
</evidence>
<accession>A0A6L2KN31</accession>
<dbReference type="InterPro" id="IPR021109">
    <property type="entry name" value="Peptidase_aspartic_dom_sf"/>
</dbReference>
<feature type="compositionally biased region" description="Basic and acidic residues" evidence="8">
    <location>
        <begin position="1287"/>
        <end position="1297"/>
    </location>
</feature>
<feature type="domain" description="Reverse transcriptase Ty1/copia-type" evidence="9">
    <location>
        <begin position="1317"/>
        <end position="1407"/>
    </location>
</feature>
<keyword evidence="3" id="KW-0548">Nucleotidyltransferase</keyword>
<protein>
    <recommendedName>
        <fullName evidence="1">RNA-directed DNA polymerase</fullName>
        <ecNumber evidence="1">2.7.7.49</ecNumber>
    </recommendedName>
</protein>
<feature type="compositionally biased region" description="Low complexity" evidence="8">
    <location>
        <begin position="1"/>
        <end position="11"/>
    </location>
</feature>
<dbReference type="GO" id="GO:0016787">
    <property type="term" value="F:hydrolase activity"/>
    <property type="evidence" value="ECO:0007669"/>
    <property type="project" value="UniProtKB-KW"/>
</dbReference>
<keyword evidence="6" id="KW-0378">Hydrolase</keyword>
<feature type="compositionally biased region" description="Polar residues" evidence="8">
    <location>
        <begin position="55"/>
        <end position="67"/>
    </location>
</feature>
<keyword evidence="4" id="KW-0540">Nuclease</keyword>
<proteinExistence type="predicted"/>
<feature type="compositionally biased region" description="Basic and acidic residues" evidence="8">
    <location>
        <begin position="1579"/>
        <end position="1601"/>
    </location>
</feature>
<feature type="compositionally biased region" description="Polar residues" evidence="8">
    <location>
        <begin position="1265"/>
        <end position="1280"/>
    </location>
</feature>
<evidence type="ECO:0000256" key="7">
    <source>
        <dbReference type="ARBA" id="ARBA00022918"/>
    </source>
</evidence>
<feature type="compositionally biased region" description="Low complexity" evidence="8">
    <location>
        <begin position="74"/>
        <end position="88"/>
    </location>
</feature>
<dbReference type="CDD" id="cd09272">
    <property type="entry name" value="RNase_HI_RT_Ty1"/>
    <property type="match status" value="1"/>
</dbReference>
<evidence type="ECO:0000256" key="3">
    <source>
        <dbReference type="ARBA" id="ARBA00022695"/>
    </source>
</evidence>
<reference evidence="11" key="1">
    <citation type="journal article" date="2019" name="Sci. Rep.">
        <title>Draft genome of Tanacetum cinerariifolium, the natural source of mosquito coil.</title>
        <authorList>
            <person name="Yamashiro T."/>
            <person name="Shiraishi A."/>
            <person name="Satake H."/>
            <person name="Nakayama K."/>
        </authorList>
    </citation>
    <scope>NUCLEOTIDE SEQUENCE</scope>
</reference>
<dbReference type="PANTHER" id="PTHR34072:SF44">
    <property type="entry name" value="RNA-DIRECTED DNA POLYMERASE"/>
    <property type="match status" value="1"/>
</dbReference>
<dbReference type="FunFam" id="3.30.70.270:FF:000020">
    <property type="entry name" value="Transposon Tf2-6 polyprotein-like Protein"/>
    <property type="match status" value="1"/>
</dbReference>
<evidence type="ECO:0000256" key="5">
    <source>
        <dbReference type="ARBA" id="ARBA00022759"/>
    </source>
</evidence>
<organism evidence="11">
    <name type="scientific">Tanacetum cinerariifolium</name>
    <name type="common">Dalmatian daisy</name>
    <name type="synonym">Chrysanthemum cinerariifolium</name>
    <dbReference type="NCBI Taxonomy" id="118510"/>
    <lineage>
        <taxon>Eukaryota</taxon>
        <taxon>Viridiplantae</taxon>
        <taxon>Streptophyta</taxon>
        <taxon>Embryophyta</taxon>
        <taxon>Tracheophyta</taxon>
        <taxon>Spermatophyta</taxon>
        <taxon>Magnoliopsida</taxon>
        <taxon>eudicotyledons</taxon>
        <taxon>Gunneridae</taxon>
        <taxon>Pentapetalae</taxon>
        <taxon>asterids</taxon>
        <taxon>campanulids</taxon>
        <taxon>Asterales</taxon>
        <taxon>Asteraceae</taxon>
        <taxon>Asteroideae</taxon>
        <taxon>Anthemideae</taxon>
        <taxon>Anthemidinae</taxon>
        <taxon>Tanacetum</taxon>
    </lineage>
</organism>
<keyword evidence="5" id="KW-0255">Endonuclease</keyword>
<feature type="domain" description="Reverse transcriptase RNase H-like" evidence="10">
    <location>
        <begin position="503"/>
        <end position="597"/>
    </location>
</feature>
<dbReference type="FunFam" id="3.10.20.370:FF:000001">
    <property type="entry name" value="Retrovirus-related Pol polyprotein from transposon 17.6-like protein"/>
    <property type="match status" value="1"/>
</dbReference>
<feature type="region of interest" description="Disordered" evidence="8">
    <location>
        <begin position="736"/>
        <end position="784"/>
    </location>
</feature>
<gene>
    <name evidence="11" type="ORF">Tci_022105</name>
</gene>
<dbReference type="Pfam" id="PF17917">
    <property type="entry name" value="RT_RNaseH"/>
    <property type="match status" value="1"/>
</dbReference>
<feature type="compositionally biased region" description="Low complexity" evidence="8">
    <location>
        <begin position="1557"/>
        <end position="1567"/>
    </location>
</feature>
<dbReference type="InterPro" id="IPR043128">
    <property type="entry name" value="Rev_trsase/Diguanyl_cyclase"/>
</dbReference>
<dbReference type="PANTHER" id="PTHR34072">
    <property type="entry name" value="ENZYMATIC POLYPROTEIN-RELATED"/>
    <property type="match status" value="1"/>
</dbReference>